<dbReference type="SUPFAM" id="SSF82714">
    <property type="entry name" value="Multidrug efflux transporter AcrB TolC docking domain, DN and DC subdomains"/>
    <property type="match status" value="1"/>
</dbReference>
<reference evidence="2 3" key="1">
    <citation type="submission" date="2016-08" db="EMBL/GenBank/DDBJ databases">
        <title>Draft genome sequence of Candidatus Piscirickettsia litoralis, from seawater.</title>
        <authorList>
            <person name="Wan X."/>
            <person name="Lee A.J."/>
            <person name="Hou S."/>
            <person name="Donachie S.P."/>
        </authorList>
    </citation>
    <scope>NUCLEOTIDE SEQUENCE [LARGE SCALE GENOMIC DNA]</scope>
    <source>
        <strain evidence="2 3">Y2</strain>
    </source>
</reference>
<gene>
    <name evidence="2" type="ORF">BGC07_03485</name>
</gene>
<name>A0ABX2ZZZ6_9GAMM</name>
<keyword evidence="1" id="KW-1133">Transmembrane helix</keyword>
<dbReference type="Gene3D" id="3.30.70.1430">
    <property type="entry name" value="Multidrug efflux transporter AcrB pore domain"/>
    <property type="match status" value="1"/>
</dbReference>
<comment type="caution">
    <text evidence="2">The sequence shown here is derived from an EMBL/GenBank/DDBJ whole genome shotgun (WGS) entry which is preliminary data.</text>
</comment>
<sequence>MIFIEACIKNKLIVYIIALAICLAGLFCLYITPIAPFPAMAGHNINIKFSYPGANAQTVQQQVTTEVSTRLQSINNLQYMRANTQAGSANITLALNSNSTEQLLQVQMEVMQAIASAHLPNSVPQPAIRPSASNSGLVDYVVSSNKANLFEISNFIHAVLLPKFNSLPQVQADADDLDPVVKIQLRPADLVKYHLNPTNVTQTINQNYQSSPLGDLYINKQQYVLNMEDNFNSLYRLRHLIVGYQHANKVQASEPLGLPIYLQDIATVSFEPRSTIDQPFSSFNGQTAGVLALHTTQLADPFSISKISHDYINKLQGNLPKGVKVTPVFDMANIMQTSIEEVSFTILIASILVLLVALVFFRPSSCDSDTDYYYSHLSAWGDGFCQCAGG</sequence>
<dbReference type="InterPro" id="IPR027463">
    <property type="entry name" value="AcrB_DN_DC_subdom"/>
</dbReference>
<dbReference type="Gene3D" id="3.30.2090.10">
    <property type="entry name" value="Multidrug efflux transporter AcrB TolC docking domain, DN and DC subdomains"/>
    <property type="match status" value="1"/>
</dbReference>
<keyword evidence="1" id="KW-0472">Membrane</keyword>
<proteinExistence type="predicted"/>
<dbReference type="RefSeq" id="WP_069311975.1">
    <property type="nucleotide sequence ID" value="NZ_MDTU01000001.1"/>
</dbReference>
<organism evidence="2 3">
    <name type="scientific">Piscirickettsia litoralis</name>
    <dbReference type="NCBI Taxonomy" id="1891921"/>
    <lineage>
        <taxon>Bacteria</taxon>
        <taxon>Pseudomonadati</taxon>
        <taxon>Pseudomonadota</taxon>
        <taxon>Gammaproteobacteria</taxon>
        <taxon>Thiotrichales</taxon>
        <taxon>Piscirickettsiaceae</taxon>
        <taxon>Piscirickettsia</taxon>
    </lineage>
</organism>
<dbReference type="Pfam" id="PF00873">
    <property type="entry name" value="ACR_tran"/>
    <property type="match status" value="1"/>
</dbReference>
<keyword evidence="1" id="KW-0812">Transmembrane</keyword>
<dbReference type="PANTHER" id="PTHR32063">
    <property type="match status" value="1"/>
</dbReference>
<dbReference type="PANTHER" id="PTHR32063:SF24">
    <property type="entry name" value="CATION EFFLUX SYSTEM (ACRB_ACRD_ACRF FAMILY)"/>
    <property type="match status" value="1"/>
</dbReference>
<protein>
    <submittedName>
        <fullName evidence="2">Uncharacterized protein</fullName>
    </submittedName>
</protein>
<dbReference type="SUPFAM" id="SSF82866">
    <property type="entry name" value="Multidrug efflux transporter AcrB transmembrane domain"/>
    <property type="match status" value="1"/>
</dbReference>
<keyword evidence="3" id="KW-1185">Reference proteome</keyword>
<dbReference type="Proteomes" id="UP000094329">
    <property type="component" value="Unassembled WGS sequence"/>
</dbReference>
<accession>A0ABX2ZZZ6</accession>
<evidence type="ECO:0000256" key="1">
    <source>
        <dbReference type="SAM" id="Phobius"/>
    </source>
</evidence>
<dbReference type="PRINTS" id="PR00702">
    <property type="entry name" value="ACRIFLAVINRP"/>
</dbReference>
<dbReference type="SUPFAM" id="SSF82693">
    <property type="entry name" value="Multidrug efflux transporter AcrB pore domain, PN1, PN2, PC1 and PC2 subdomains"/>
    <property type="match status" value="1"/>
</dbReference>
<evidence type="ECO:0000313" key="2">
    <source>
        <dbReference type="EMBL" id="ODN42177.1"/>
    </source>
</evidence>
<feature type="transmembrane region" description="Helical" evidence="1">
    <location>
        <begin position="12"/>
        <end position="32"/>
    </location>
</feature>
<dbReference type="Gene3D" id="3.30.70.1320">
    <property type="entry name" value="Multidrug efflux transporter AcrB pore domain like"/>
    <property type="match status" value="1"/>
</dbReference>
<dbReference type="InterPro" id="IPR001036">
    <property type="entry name" value="Acrflvin-R"/>
</dbReference>
<dbReference type="EMBL" id="MDTU01000001">
    <property type="protein sequence ID" value="ODN42177.1"/>
    <property type="molecule type" value="Genomic_DNA"/>
</dbReference>
<feature type="transmembrane region" description="Helical" evidence="1">
    <location>
        <begin position="342"/>
        <end position="361"/>
    </location>
</feature>
<evidence type="ECO:0000313" key="3">
    <source>
        <dbReference type="Proteomes" id="UP000094329"/>
    </source>
</evidence>
<dbReference type="Gene3D" id="1.20.1640.10">
    <property type="entry name" value="Multidrug efflux transporter AcrB transmembrane domain"/>
    <property type="match status" value="1"/>
</dbReference>